<sequence length="308" mass="35298">MKKNIPESETRCFELGEGWETEYDLISIFLSTCPGLASYISYNLTYISVNEQMAGYFGKTIENFCNQPLGWLNNGDNLREVMGLFIQSDLDSGNWEIECRTPKKFFLISARKYELGIAIFGIDITESKQLQESLRISEERNLALIKAIPEVLQHSEIRRNSSGLEKLIAKLVDEPLFSGTGIKELSQSQIEKLVRLEVEIREAAIRLKEVEKNLYISDNALLPRIRELESDQRRNQKEWEDLESDLSGLRTFGKIITGTPGGIRSWILLISFLIISSTFLIDLGIKFYGVNLIKNNIEQYQQFPKENP</sequence>
<accession>A0A4P5ZJB5</accession>
<keyword evidence="2" id="KW-0812">Transmembrane</keyword>
<protein>
    <submittedName>
        <fullName evidence="3">Putative ABC transporter substrate-binding protein</fullName>
    </submittedName>
</protein>
<keyword evidence="2" id="KW-0472">Membrane</keyword>
<evidence type="ECO:0000256" key="2">
    <source>
        <dbReference type="SAM" id="Phobius"/>
    </source>
</evidence>
<evidence type="ECO:0000256" key="1">
    <source>
        <dbReference type="SAM" id="Coils"/>
    </source>
</evidence>
<comment type="caution">
    <text evidence="3">The sequence shown here is derived from an EMBL/GenBank/DDBJ whole genome shotgun (WGS) entry which is preliminary data.</text>
</comment>
<keyword evidence="2" id="KW-1133">Transmembrane helix</keyword>
<evidence type="ECO:0000313" key="4">
    <source>
        <dbReference type="Proteomes" id="UP000299794"/>
    </source>
</evidence>
<dbReference type="RefSeq" id="WP_237157288.1">
    <property type="nucleotide sequence ID" value="NZ_BJCD01000091.1"/>
</dbReference>
<reference evidence="4" key="1">
    <citation type="submission" date="2019-02" db="EMBL/GenBank/DDBJ databases">
        <title>Draft genome sequence of Planktothrix agardhii NIES-905.</title>
        <authorList>
            <person name="Yamaguchi H."/>
            <person name="Suzuki S."/>
            <person name="Kawachi M."/>
        </authorList>
    </citation>
    <scope>NUCLEOTIDE SEQUENCE [LARGE SCALE GENOMIC DNA]</scope>
    <source>
        <strain evidence="4">CCAP 1459/11A</strain>
    </source>
</reference>
<gene>
    <name evidence="3" type="ORF">PA905_48560</name>
</gene>
<dbReference type="SUPFAM" id="SSF55785">
    <property type="entry name" value="PYP-like sensor domain (PAS domain)"/>
    <property type="match status" value="1"/>
</dbReference>
<dbReference type="AlphaFoldDB" id="A0A4P5ZJB5"/>
<dbReference type="EMBL" id="BJCD01000091">
    <property type="protein sequence ID" value="GDZ96320.1"/>
    <property type="molecule type" value="Genomic_DNA"/>
</dbReference>
<keyword evidence="1" id="KW-0175">Coiled coil</keyword>
<name>A0A4P5ZJB5_PLAAG</name>
<feature type="transmembrane region" description="Helical" evidence="2">
    <location>
        <begin position="266"/>
        <end position="285"/>
    </location>
</feature>
<feature type="coiled-coil region" evidence="1">
    <location>
        <begin position="193"/>
        <end position="245"/>
    </location>
</feature>
<dbReference type="Proteomes" id="UP000299794">
    <property type="component" value="Unassembled WGS sequence"/>
</dbReference>
<proteinExistence type="predicted"/>
<organism evidence="3 4">
    <name type="scientific">Planktothrix agardhii CCAP 1459/11A</name>
    <dbReference type="NCBI Taxonomy" id="282420"/>
    <lineage>
        <taxon>Bacteria</taxon>
        <taxon>Bacillati</taxon>
        <taxon>Cyanobacteriota</taxon>
        <taxon>Cyanophyceae</taxon>
        <taxon>Oscillatoriophycideae</taxon>
        <taxon>Oscillatoriales</taxon>
        <taxon>Microcoleaceae</taxon>
        <taxon>Planktothrix</taxon>
    </lineage>
</organism>
<evidence type="ECO:0000313" key="3">
    <source>
        <dbReference type="EMBL" id="GDZ96320.1"/>
    </source>
</evidence>
<dbReference type="InterPro" id="IPR035965">
    <property type="entry name" value="PAS-like_dom_sf"/>
</dbReference>